<dbReference type="OrthoDB" id="18585at2759"/>
<organism evidence="2">
    <name type="scientific">Harpegnathos saltator</name>
    <name type="common">Jerdon's jumping ant</name>
    <dbReference type="NCBI Taxonomy" id="610380"/>
    <lineage>
        <taxon>Eukaryota</taxon>
        <taxon>Metazoa</taxon>
        <taxon>Ecdysozoa</taxon>
        <taxon>Arthropoda</taxon>
        <taxon>Hexapoda</taxon>
        <taxon>Insecta</taxon>
        <taxon>Pterygota</taxon>
        <taxon>Neoptera</taxon>
        <taxon>Endopterygota</taxon>
        <taxon>Hymenoptera</taxon>
        <taxon>Apocrita</taxon>
        <taxon>Aculeata</taxon>
        <taxon>Formicoidea</taxon>
        <taxon>Formicidae</taxon>
        <taxon>Ponerinae</taxon>
        <taxon>Ponerini</taxon>
        <taxon>Harpegnathos</taxon>
    </lineage>
</organism>
<dbReference type="InParanoid" id="E2BWX5"/>
<dbReference type="OMA" id="CTEKVPK"/>
<keyword evidence="2" id="KW-1185">Reference proteome</keyword>
<dbReference type="EMBL" id="GL451188">
    <property type="protein sequence ID" value="EFN79839.1"/>
    <property type="molecule type" value="Genomic_DNA"/>
</dbReference>
<proteinExistence type="predicted"/>
<evidence type="ECO:0000313" key="1">
    <source>
        <dbReference type="EMBL" id="EFN79839.1"/>
    </source>
</evidence>
<gene>
    <name evidence="1" type="ORF">EAI_11045</name>
</gene>
<name>E2BWX5_HARSA</name>
<reference evidence="1 2" key="1">
    <citation type="journal article" date="2010" name="Science">
        <title>Genomic comparison of the ants Camponotus floridanus and Harpegnathos saltator.</title>
        <authorList>
            <person name="Bonasio R."/>
            <person name="Zhang G."/>
            <person name="Ye C."/>
            <person name="Mutti N.S."/>
            <person name="Fang X."/>
            <person name="Qin N."/>
            <person name="Donahue G."/>
            <person name="Yang P."/>
            <person name="Li Q."/>
            <person name="Li C."/>
            <person name="Zhang P."/>
            <person name="Huang Z."/>
            <person name="Berger S.L."/>
            <person name="Reinberg D."/>
            <person name="Wang J."/>
            <person name="Liebig J."/>
        </authorList>
    </citation>
    <scope>NUCLEOTIDE SEQUENCE [LARGE SCALE GENOMIC DNA]</scope>
    <source>
        <strain evidence="1 2">R22 G/1</strain>
    </source>
</reference>
<dbReference type="AlphaFoldDB" id="E2BWX5"/>
<dbReference type="Proteomes" id="UP000008237">
    <property type="component" value="Unassembled WGS sequence"/>
</dbReference>
<sequence>MKFITSLFGTGSPKAMGRQYMKVGRNALFGVQTDQAEDICTEKVPKPLSLLISRKGKLRHGDEGVTKPALFTVHCRQTLGQLSRVPKRVLSESAP</sequence>
<protein>
    <submittedName>
        <fullName evidence="1">Uncharacterized protein</fullName>
    </submittedName>
</protein>
<accession>E2BWX5</accession>
<evidence type="ECO:0000313" key="2">
    <source>
        <dbReference type="Proteomes" id="UP000008237"/>
    </source>
</evidence>